<sequence>MLAHSRFVLQNLVRDLSKVTVSTVQRISQTACKNTVVVERWWQVPLSKEGRPPRLYPPRHRVYRLVEDTKHAAKPEKMELILTQTVPKLGGRGDTVFVKKALGRNKLLPEGLAVYASPENKEMFQEELRVRVVILPSHGHRCVCTQTVEYLKRCRLEVGMKNNVQWVLSKEIVCRHFLLKLGVFVPPEALTLPDEPITRWGEYWCEVKVNGINAIRLPMSVVKFIKPRTQRYKNWLENQQPGKAQDFPKDEES</sequence>
<dbReference type="InterPro" id="IPR020070">
    <property type="entry name" value="Ribosomal_bL9_N"/>
</dbReference>
<evidence type="ECO:0000256" key="6">
    <source>
        <dbReference type="ARBA" id="ARBA00023274"/>
    </source>
</evidence>
<dbReference type="GO" id="GO:0005840">
    <property type="term" value="C:ribosome"/>
    <property type="evidence" value="ECO:0007669"/>
    <property type="project" value="UniProtKB-KW"/>
</dbReference>
<evidence type="ECO:0000313" key="13">
    <source>
        <dbReference type="Proteomes" id="UP000261540"/>
    </source>
</evidence>
<dbReference type="InterPro" id="IPR000244">
    <property type="entry name" value="Ribosomal_bL9"/>
</dbReference>
<reference evidence="12" key="2">
    <citation type="submission" date="2025-09" db="UniProtKB">
        <authorList>
            <consortium name="Ensembl"/>
        </authorList>
    </citation>
    <scope>IDENTIFICATION</scope>
</reference>
<reference evidence="12" key="1">
    <citation type="submission" date="2025-08" db="UniProtKB">
        <authorList>
            <consortium name="Ensembl"/>
        </authorList>
    </citation>
    <scope>IDENTIFICATION</scope>
</reference>
<dbReference type="Pfam" id="PF22078">
    <property type="entry name" value="Ribosomal_bL9m_C"/>
    <property type="match status" value="1"/>
</dbReference>
<evidence type="ECO:0000256" key="4">
    <source>
        <dbReference type="ARBA" id="ARBA00022980"/>
    </source>
</evidence>
<keyword evidence="3" id="KW-0809">Transit peptide</keyword>
<evidence type="ECO:0000259" key="10">
    <source>
        <dbReference type="Pfam" id="PF22078"/>
    </source>
</evidence>
<keyword evidence="6" id="KW-0687">Ribonucleoprotein</keyword>
<dbReference type="GO" id="GO:1990904">
    <property type="term" value="C:ribonucleoprotein complex"/>
    <property type="evidence" value="ECO:0007669"/>
    <property type="project" value="UniProtKB-KW"/>
</dbReference>
<dbReference type="InterPro" id="IPR056864">
    <property type="entry name" value="MRP-L9_N"/>
</dbReference>
<dbReference type="Pfam" id="PF25131">
    <property type="entry name" value="bL9m_N"/>
    <property type="match status" value="1"/>
</dbReference>
<evidence type="ECO:0000259" key="9">
    <source>
        <dbReference type="Pfam" id="PF01281"/>
    </source>
</evidence>
<feature type="domain" description="Large ribosomal subunit protein bL9m N-terminal" evidence="11">
    <location>
        <begin position="36"/>
        <end position="68"/>
    </location>
</feature>
<dbReference type="PANTHER" id="PTHR21368">
    <property type="entry name" value="50S RIBOSOMAL PROTEIN L9"/>
    <property type="match status" value="1"/>
</dbReference>
<dbReference type="Gene3D" id="3.40.5.10">
    <property type="entry name" value="Ribosomal protein L9, N-terminal domain"/>
    <property type="match status" value="1"/>
</dbReference>
<accession>A0A3B3QD76</accession>
<dbReference type="GO" id="GO:0003735">
    <property type="term" value="F:structural constituent of ribosome"/>
    <property type="evidence" value="ECO:0007669"/>
    <property type="project" value="InterPro"/>
</dbReference>
<evidence type="ECO:0000259" key="11">
    <source>
        <dbReference type="Pfam" id="PF25131"/>
    </source>
</evidence>
<dbReference type="Pfam" id="PF01281">
    <property type="entry name" value="Ribosomal_L9_N"/>
    <property type="match status" value="1"/>
</dbReference>
<feature type="domain" description="Ribosomal protein L9" evidence="9">
    <location>
        <begin position="78"/>
        <end position="124"/>
    </location>
</feature>
<feature type="domain" description="Large ribosomal subunit protein bL9m C-terminal" evidence="10">
    <location>
        <begin position="145"/>
        <end position="222"/>
    </location>
</feature>
<dbReference type="GeneTree" id="ENSGT00390000008281"/>
<dbReference type="GO" id="GO:0005739">
    <property type="term" value="C:mitochondrion"/>
    <property type="evidence" value="ECO:0007669"/>
    <property type="project" value="UniProtKB-SubCell"/>
</dbReference>
<organism evidence="12 13">
    <name type="scientific">Paramormyrops kingsleyae</name>
    <dbReference type="NCBI Taxonomy" id="1676925"/>
    <lineage>
        <taxon>Eukaryota</taxon>
        <taxon>Metazoa</taxon>
        <taxon>Chordata</taxon>
        <taxon>Craniata</taxon>
        <taxon>Vertebrata</taxon>
        <taxon>Euteleostomi</taxon>
        <taxon>Actinopterygii</taxon>
        <taxon>Neopterygii</taxon>
        <taxon>Teleostei</taxon>
        <taxon>Osteoglossocephala</taxon>
        <taxon>Osteoglossomorpha</taxon>
        <taxon>Osteoglossiformes</taxon>
        <taxon>Mormyridae</taxon>
        <taxon>Paramormyrops</taxon>
    </lineage>
</organism>
<evidence type="ECO:0000256" key="1">
    <source>
        <dbReference type="ARBA" id="ARBA00004173"/>
    </source>
</evidence>
<dbReference type="FunFam" id="3.40.5.10:FF:000005">
    <property type="entry name" value="39S ribosomal protein L9, mitochondrial"/>
    <property type="match status" value="1"/>
</dbReference>
<dbReference type="InterPro" id="IPR054302">
    <property type="entry name" value="Ribosomal_bL9m_C"/>
</dbReference>
<evidence type="ECO:0000256" key="3">
    <source>
        <dbReference type="ARBA" id="ARBA00022946"/>
    </source>
</evidence>
<evidence type="ECO:0000256" key="8">
    <source>
        <dbReference type="ARBA" id="ARBA00035381"/>
    </source>
</evidence>
<dbReference type="InterPro" id="IPR036935">
    <property type="entry name" value="Ribosomal_bL9_N_sf"/>
</dbReference>
<dbReference type="GO" id="GO:0006412">
    <property type="term" value="P:translation"/>
    <property type="evidence" value="ECO:0007669"/>
    <property type="project" value="InterPro"/>
</dbReference>
<keyword evidence="5" id="KW-0496">Mitochondrion</keyword>
<comment type="subcellular location">
    <subcellularLocation>
        <location evidence="1">Mitochondrion</location>
    </subcellularLocation>
</comment>
<dbReference type="AlphaFoldDB" id="A0A3B3QD76"/>
<proteinExistence type="inferred from homology"/>
<evidence type="ECO:0000256" key="7">
    <source>
        <dbReference type="ARBA" id="ARBA00035194"/>
    </source>
</evidence>
<keyword evidence="4" id="KW-0689">Ribosomal protein</keyword>
<comment type="similarity">
    <text evidence="2">Belongs to the bacterial ribosomal protein bL9 family.</text>
</comment>
<name>A0A3B3QD76_9TELE</name>
<evidence type="ECO:0000256" key="5">
    <source>
        <dbReference type="ARBA" id="ARBA00023128"/>
    </source>
</evidence>
<dbReference type="Proteomes" id="UP000261540">
    <property type="component" value="Unplaced"/>
</dbReference>
<dbReference type="InterPro" id="IPR009027">
    <property type="entry name" value="Ribosomal_bL9/RNase_H1_N"/>
</dbReference>
<dbReference type="STRING" id="1676925.ENSPKIP00000004103"/>
<dbReference type="SUPFAM" id="SSF55658">
    <property type="entry name" value="L9 N-domain-like"/>
    <property type="match status" value="1"/>
</dbReference>
<keyword evidence="13" id="KW-1185">Reference proteome</keyword>
<evidence type="ECO:0000313" key="12">
    <source>
        <dbReference type="Ensembl" id="ENSPKIP00000004103.1"/>
    </source>
</evidence>
<dbReference type="Ensembl" id="ENSPKIT00000028079.1">
    <property type="protein sequence ID" value="ENSPKIP00000004103.1"/>
    <property type="gene ID" value="ENSPKIG00000021327.1"/>
</dbReference>
<evidence type="ECO:0000256" key="2">
    <source>
        <dbReference type="ARBA" id="ARBA00010605"/>
    </source>
</evidence>
<protein>
    <recommendedName>
        <fullName evidence="7">Large ribosomal subunit protein bL9m</fullName>
    </recommendedName>
    <alternativeName>
        <fullName evidence="8">39S ribosomal protein L9, mitochondrial</fullName>
    </alternativeName>
</protein>